<name>A0ABV3TUX2_9GAMM</name>
<evidence type="ECO:0000256" key="6">
    <source>
        <dbReference type="ARBA" id="ARBA00022538"/>
    </source>
</evidence>
<reference evidence="14 15" key="1">
    <citation type="journal article" date="2011" name="Int. J. Syst. Evol. Microbiol.">
        <title>Zhongshania antarctica gen. nov., sp. nov. and Zhongshania guokunii sp. nov., gammaproteobacteria respectively isolated from coastal attached (fast) ice and surface seawater of the Antarctic.</title>
        <authorList>
            <person name="Li H.J."/>
            <person name="Zhang X.Y."/>
            <person name="Chen C.X."/>
            <person name="Zhang Y.J."/>
            <person name="Gao Z.M."/>
            <person name="Yu Y."/>
            <person name="Chen X.L."/>
            <person name="Chen B."/>
            <person name="Zhang Y.Z."/>
        </authorList>
    </citation>
    <scope>NUCLEOTIDE SEQUENCE [LARGE SCALE GENOMIC DNA]</scope>
    <source>
        <strain evidence="14 15">R06B22</strain>
    </source>
</reference>
<dbReference type="InterPro" id="IPR006037">
    <property type="entry name" value="RCK_C"/>
</dbReference>
<gene>
    <name evidence="14" type="ORF">AB4875_06175</name>
</gene>
<keyword evidence="15" id="KW-1185">Reference proteome</keyword>
<dbReference type="InterPro" id="IPR038770">
    <property type="entry name" value="Na+/solute_symporter_sf"/>
</dbReference>
<evidence type="ECO:0000256" key="2">
    <source>
        <dbReference type="ARBA" id="ARBA00022448"/>
    </source>
</evidence>
<feature type="transmembrane region" description="Helical" evidence="12">
    <location>
        <begin position="299"/>
        <end position="323"/>
    </location>
</feature>
<evidence type="ECO:0000256" key="7">
    <source>
        <dbReference type="ARBA" id="ARBA00022692"/>
    </source>
</evidence>
<evidence type="ECO:0000256" key="12">
    <source>
        <dbReference type="SAM" id="Phobius"/>
    </source>
</evidence>
<keyword evidence="11 12" id="KW-0472">Membrane</keyword>
<accession>A0ABV3TUX2</accession>
<feature type="domain" description="RCK C-terminal" evidence="13">
    <location>
        <begin position="403"/>
        <end position="485"/>
    </location>
</feature>
<dbReference type="Pfam" id="PF03471">
    <property type="entry name" value="CorC_HlyC"/>
    <property type="match status" value="1"/>
</dbReference>
<dbReference type="Gene3D" id="3.30.70.1450">
    <property type="entry name" value="Regulator of K+ conductance, C-terminal domain"/>
    <property type="match status" value="1"/>
</dbReference>
<sequence>MIEQTYQFVFIGAVLFLFAVFASIVSRRLGAPLLLIFLLLGMLAGEDGIGGIQFNDINTAFLIGNLALAIIIFDGGLGARMETFRQSLRPALSLATVGVIITAGITGAAASYVLDLPWQEGLLIGAIVGSTDAAAVFGLIKNAGLNLKDRTGATLEIESGSNDPMAIFLTITLVEALSSPKGLGGWLLFAELIQQMGLGLILGLLGGYIIPAALKKVTLPVSLYPLMVFAAALTLFGGTSFIGGSGFLAVYIAGVMTGTTSFLYMNDIRRFHDGIAWLSQIGMFLMLGLLVTPSLLPPIIIPALIVAGVLIFIARPIAVALALIPFRFPWRDQVFVSWCGLRGAVPIILALFPSLAGLENAHIFFELVFFVVLTSLVIQGWTIAPMARWLKVDLPVALKLAGFRSTHLPSNPHKDLVVYQVVAGSSVIGKSLATLALPDSAHLVALIRDEIPLSSNEDKTLEESDQVVIIATTGIAEKLAEIFSPSISRLPSELSSRYFGDFSIRANSALGDLAVLYGFDVPDDIKHLTVGEHITQKFNGRPVVGDALTFPKIKLTVKETKNGEISLVGLKLKQDSADDGI</sequence>
<feature type="transmembrane region" description="Helical" evidence="12">
    <location>
        <begin position="60"/>
        <end position="79"/>
    </location>
</feature>
<dbReference type="Pfam" id="PF02080">
    <property type="entry name" value="TrkA_C"/>
    <property type="match status" value="1"/>
</dbReference>
<comment type="caution">
    <text evidence="14">The sequence shown here is derived from an EMBL/GenBank/DDBJ whole genome shotgun (WGS) entry which is preliminary data.</text>
</comment>
<evidence type="ECO:0000256" key="9">
    <source>
        <dbReference type="ARBA" id="ARBA00022989"/>
    </source>
</evidence>
<evidence type="ECO:0000256" key="5">
    <source>
        <dbReference type="ARBA" id="ARBA00022519"/>
    </source>
</evidence>
<dbReference type="NCBIfam" id="NF003714">
    <property type="entry name" value="PRK05326.1-1"/>
    <property type="match status" value="1"/>
</dbReference>
<dbReference type="InterPro" id="IPR036721">
    <property type="entry name" value="RCK_C_sf"/>
</dbReference>
<feature type="transmembrane region" description="Helical" evidence="12">
    <location>
        <begin position="362"/>
        <end position="384"/>
    </location>
</feature>
<keyword evidence="5" id="KW-0997">Cell inner membrane</keyword>
<dbReference type="InterPro" id="IPR016169">
    <property type="entry name" value="FAD-bd_PCMH_sub2"/>
</dbReference>
<comment type="subcellular location">
    <subcellularLocation>
        <location evidence="1">Cell membrane</location>
        <topology evidence="1">Multi-pass membrane protein</topology>
    </subcellularLocation>
</comment>
<evidence type="ECO:0000256" key="11">
    <source>
        <dbReference type="ARBA" id="ARBA00023136"/>
    </source>
</evidence>
<dbReference type="Gene3D" id="1.20.1530.20">
    <property type="match status" value="1"/>
</dbReference>
<dbReference type="Proteomes" id="UP001557484">
    <property type="component" value="Unassembled WGS sequence"/>
</dbReference>
<evidence type="ECO:0000313" key="14">
    <source>
        <dbReference type="EMBL" id="MEX1665066.1"/>
    </source>
</evidence>
<keyword evidence="9 12" id="KW-1133">Transmembrane helix</keyword>
<feature type="transmembrane region" description="Helical" evidence="12">
    <location>
        <begin position="274"/>
        <end position="293"/>
    </location>
</feature>
<evidence type="ECO:0000256" key="10">
    <source>
        <dbReference type="ARBA" id="ARBA00023065"/>
    </source>
</evidence>
<feature type="transmembrane region" description="Helical" evidence="12">
    <location>
        <begin position="91"/>
        <end position="114"/>
    </location>
</feature>
<dbReference type="RefSeq" id="WP_368375176.1">
    <property type="nucleotide sequence ID" value="NZ_JBFRYB010000001.1"/>
</dbReference>
<evidence type="ECO:0000259" key="13">
    <source>
        <dbReference type="PROSITE" id="PS51202"/>
    </source>
</evidence>
<dbReference type="NCBIfam" id="NF003716">
    <property type="entry name" value="PRK05326.1-3"/>
    <property type="match status" value="1"/>
</dbReference>
<dbReference type="SMART" id="SM01091">
    <property type="entry name" value="CorC_HlyC"/>
    <property type="match status" value="1"/>
</dbReference>
<keyword evidence="10" id="KW-0406">Ion transport</keyword>
<protein>
    <submittedName>
        <fullName evidence="14">Potassium/proton antiporter</fullName>
    </submittedName>
</protein>
<dbReference type="SUPFAM" id="SSF116726">
    <property type="entry name" value="TrkA C-terminal domain-like"/>
    <property type="match status" value="1"/>
</dbReference>
<dbReference type="NCBIfam" id="NF003715">
    <property type="entry name" value="PRK05326.1-2"/>
    <property type="match status" value="1"/>
</dbReference>
<evidence type="ECO:0000313" key="15">
    <source>
        <dbReference type="Proteomes" id="UP001557484"/>
    </source>
</evidence>
<keyword evidence="8" id="KW-0630">Potassium</keyword>
<keyword evidence="3" id="KW-0050">Antiport</keyword>
<feature type="transmembrane region" description="Helical" evidence="12">
    <location>
        <begin position="120"/>
        <end position="140"/>
    </location>
</feature>
<dbReference type="InterPro" id="IPR036318">
    <property type="entry name" value="FAD-bd_PCMH-like_sf"/>
</dbReference>
<dbReference type="SUPFAM" id="SSF56176">
    <property type="entry name" value="FAD-binding/transporter-associated domain-like"/>
    <property type="match status" value="1"/>
</dbReference>
<evidence type="ECO:0000256" key="3">
    <source>
        <dbReference type="ARBA" id="ARBA00022449"/>
    </source>
</evidence>
<evidence type="ECO:0000256" key="8">
    <source>
        <dbReference type="ARBA" id="ARBA00022958"/>
    </source>
</evidence>
<dbReference type="Gene3D" id="3.30.465.10">
    <property type="match status" value="1"/>
</dbReference>
<feature type="transmembrane region" description="Helical" evidence="12">
    <location>
        <begin position="226"/>
        <end position="253"/>
    </location>
</feature>
<keyword evidence="2" id="KW-0813">Transport</keyword>
<keyword evidence="6" id="KW-0633">Potassium transport</keyword>
<dbReference type="PANTHER" id="PTHR32507:SF7">
    <property type="entry name" value="K(+)_H(+) ANTIPORTER NHAP2"/>
    <property type="match status" value="1"/>
</dbReference>
<evidence type="ECO:0000256" key="1">
    <source>
        <dbReference type="ARBA" id="ARBA00004651"/>
    </source>
</evidence>
<evidence type="ECO:0000256" key="4">
    <source>
        <dbReference type="ARBA" id="ARBA00022475"/>
    </source>
</evidence>
<feature type="transmembrane region" description="Helical" evidence="12">
    <location>
        <begin position="196"/>
        <end position="214"/>
    </location>
</feature>
<dbReference type="EMBL" id="JBFRYB010000001">
    <property type="protein sequence ID" value="MEX1665066.1"/>
    <property type="molecule type" value="Genomic_DNA"/>
</dbReference>
<dbReference type="InterPro" id="IPR006153">
    <property type="entry name" value="Cation/H_exchanger_TM"/>
</dbReference>
<dbReference type="PROSITE" id="PS51202">
    <property type="entry name" value="RCK_C"/>
    <property type="match status" value="1"/>
</dbReference>
<feature type="transmembrane region" description="Helical" evidence="12">
    <location>
        <begin position="335"/>
        <end position="356"/>
    </location>
</feature>
<feature type="transmembrane region" description="Helical" evidence="12">
    <location>
        <begin position="6"/>
        <end position="26"/>
    </location>
</feature>
<keyword evidence="4" id="KW-1003">Cell membrane</keyword>
<dbReference type="PANTHER" id="PTHR32507">
    <property type="entry name" value="NA(+)/H(+) ANTIPORTER 1"/>
    <property type="match status" value="1"/>
</dbReference>
<proteinExistence type="predicted"/>
<keyword evidence="7 12" id="KW-0812">Transmembrane</keyword>
<dbReference type="InterPro" id="IPR005170">
    <property type="entry name" value="Transptr-assoc_dom"/>
</dbReference>
<organism evidence="14 15">
    <name type="scientific">Zhongshania arctica</name>
    <dbReference type="NCBI Taxonomy" id="3238302"/>
    <lineage>
        <taxon>Bacteria</taxon>
        <taxon>Pseudomonadati</taxon>
        <taxon>Pseudomonadota</taxon>
        <taxon>Gammaproteobacteria</taxon>
        <taxon>Cellvibrionales</taxon>
        <taxon>Spongiibacteraceae</taxon>
        <taxon>Zhongshania</taxon>
    </lineage>
</organism>
<dbReference type="Pfam" id="PF00999">
    <property type="entry name" value="Na_H_Exchanger"/>
    <property type="match status" value="1"/>
</dbReference>
<feature type="transmembrane region" description="Helical" evidence="12">
    <location>
        <begin position="33"/>
        <end position="54"/>
    </location>
</feature>